<dbReference type="OrthoDB" id="10463504at2759"/>
<accession>A0A4Z1IQG7</accession>
<feature type="transmembrane region" description="Helical" evidence="1">
    <location>
        <begin position="76"/>
        <end position="96"/>
    </location>
</feature>
<organism evidence="2 3">
    <name type="scientific">Botryotinia convoluta</name>
    <dbReference type="NCBI Taxonomy" id="54673"/>
    <lineage>
        <taxon>Eukaryota</taxon>
        <taxon>Fungi</taxon>
        <taxon>Dikarya</taxon>
        <taxon>Ascomycota</taxon>
        <taxon>Pezizomycotina</taxon>
        <taxon>Leotiomycetes</taxon>
        <taxon>Helotiales</taxon>
        <taxon>Sclerotiniaceae</taxon>
        <taxon>Botryotinia</taxon>
    </lineage>
</organism>
<evidence type="ECO:0000313" key="3">
    <source>
        <dbReference type="Proteomes" id="UP000297527"/>
    </source>
</evidence>
<keyword evidence="1" id="KW-1133">Transmembrane helix</keyword>
<keyword evidence="1" id="KW-0472">Membrane</keyword>
<protein>
    <submittedName>
        <fullName evidence="2">Uncharacterized protein</fullName>
    </submittedName>
</protein>
<proteinExistence type="predicted"/>
<evidence type="ECO:0000256" key="1">
    <source>
        <dbReference type="SAM" id="Phobius"/>
    </source>
</evidence>
<keyword evidence="1" id="KW-0812">Transmembrane</keyword>
<dbReference type="AlphaFoldDB" id="A0A4Z1IQG7"/>
<comment type="caution">
    <text evidence="2">The sequence shown here is derived from an EMBL/GenBank/DDBJ whole genome shotgun (WGS) entry which is preliminary data.</text>
</comment>
<keyword evidence="3" id="KW-1185">Reference proteome</keyword>
<dbReference type="Proteomes" id="UP000297527">
    <property type="component" value="Unassembled WGS sequence"/>
</dbReference>
<sequence length="97" mass="10758">MLRPLRFSSCPILIITMVQTKLRRDEPSPIPQHTSTATPTISNVVSVPDSAPTVPLADNVHSVVSIAIEVSFVEFLVQWLLAVSFSTGILFIWYILH</sequence>
<reference evidence="2 3" key="1">
    <citation type="submission" date="2017-12" db="EMBL/GenBank/DDBJ databases">
        <title>Comparative genomics of Botrytis spp.</title>
        <authorList>
            <person name="Valero-Jimenez C.A."/>
            <person name="Tapia P."/>
            <person name="Veloso J."/>
            <person name="Silva-Moreno E."/>
            <person name="Staats M."/>
            <person name="Valdes J.H."/>
            <person name="Van Kan J.A.L."/>
        </authorList>
    </citation>
    <scope>NUCLEOTIDE SEQUENCE [LARGE SCALE GENOMIC DNA]</scope>
    <source>
        <strain evidence="2 3">MUCL11595</strain>
    </source>
</reference>
<evidence type="ECO:0000313" key="2">
    <source>
        <dbReference type="EMBL" id="TGO63698.1"/>
    </source>
</evidence>
<dbReference type="EMBL" id="PQXN01000011">
    <property type="protein sequence ID" value="TGO63698.1"/>
    <property type="molecule type" value="Genomic_DNA"/>
</dbReference>
<gene>
    <name evidence="2" type="ORF">BCON_0011g00390</name>
</gene>
<name>A0A4Z1IQG7_9HELO</name>